<protein>
    <recommendedName>
        <fullName evidence="5">CARDB domain-containing protein</fullName>
    </recommendedName>
</protein>
<feature type="compositionally biased region" description="Low complexity" evidence="1">
    <location>
        <begin position="432"/>
        <end position="442"/>
    </location>
</feature>
<dbReference type="AlphaFoldDB" id="A0AA46BQ54"/>
<organism evidence="3 4">
    <name type="scientific">Dermatophilus congolensis</name>
    <dbReference type="NCBI Taxonomy" id="1863"/>
    <lineage>
        <taxon>Bacteria</taxon>
        <taxon>Bacillati</taxon>
        <taxon>Actinomycetota</taxon>
        <taxon>Actinomycetes</taxon>
        <taxon>Micrococcales</taxon>
        <taxon>Dermatophilaceae</taxon>
        <taxon>Dermatophilus</taxon>
    </lineage>
</organism>
<dbReference type="Proteomes" id="UP000254118">
    <property type="component" value="Unassembled WGS sequence"/>
</dbReference>
<reference evidence="3 4" key="1">
    <citation type="submission" date="2018-06" db="EMBL/GenBank/DDBJ databases">
        <authorList>
            <consortium name="Pathogen Informatics"/>
            <person name="Doyle S."/>
        </authorList>
    </citation>
    <scope>NUCLEOTIDE SEQUENCE [LARGE SCALE GENOMIC DNA]</scope>
    <source>
        <strain evidence="3 4">NCTC7915</strain>
    </source>
</reference>
<comment type="caution">
    <text evidence="3">The sequence shown here is derived from an EMBL/GenBank/DDBJ whole genome shotgun (WGS) entry which is preliminary data.</text>
</comment>
<feature type="signal peptide" evidence="2">
    <location>
        <begin position="1"/>
        <end position="25"/>
    </location>
</feature>
<feature type="chain" id="PRO_5041398620" description="CARDB domain-containing protein" evidence="2">
    <location>
        <begin position="26"/>
        <end position="442"/>
    </location>
</feature>
<evidence type="ECO:0000313" key="4">
    <source>
        <dbReference type="Proteomes" id="UP000254118"/>
    </source>
</evidence>
<dbReference type="EMBL" id="UFYA01000001">
    <property type="protein sequence ID" value="STD15018.1"/>
    <property type="molecule type" value="Genomic_DNA"/>
</dbReference>
<proteinExistence type="predicted"/>
<evidence type="ECO:0000256" key="1">
    <source>
        <dbReference type="SAM" id="MobiDB-lite"/>
    </source>
</evidence>
<evidence type="ECO:0000256" key="2">
    <source>
        <dbReference type="SAM" id="SignalP"/>
    </source>
</evidence>
<keyword evidence="2" id="KW-0732">Signal</keyword>
<dbReference type="RefSeq" id="WP_115032011.1">
    <property type="nucleotide sequence ID" value="NZ_UFYA01000001.1"/>
</dbReference>
<evidence type="ECO:0000313" key="3">
    <source>
        <dbReference type="EMBL" id="STD15018.1"/>
    </source>
</evidence>
<sequence>MSKHTHRALTALILATIFTSISTPAATPNERNSTQNPLELALTRVTPTIATPGEPITIRATLTNRGNKPLPNIQIRALLGNQKLTTRSEINTYTTSNKPLDTTHVATSKTPITLPPGKTQTATLTIDGNNITTTNAYDIRPLILEAANPTTTTTTRSFLPTHTRKEYQPLQLGFLIPLTTDPDPHLVTATGEELDKAWTEFAGPGSRIDNILNGTKGHTTTYALDPTLLAPNTTPPATKNTDTPDTPTQLTKNITKNITTPTSTIWQLPPTDPDIDPLTTTDANPNLLKAIGKTNPQLGKLLTETGAPPEQARAADTAPLLAWPIDNALTTQQRTTINNALHPRNKQNPTTYITDNTHIDPDPDRTGPASRRTPKGNPLLVSDSGLNNLFNRATNPTHTGEITQQFLAETLTLLSQNPSKPRDVLVTAPEGSTQTPTPSTPS</sequence>
<feature type="region of interest" description="Disordered" evidence="1">
    <location>
        <begin position="226"/>
        <end position="248"/>
    </location>
</feature>
<dbReference type="GO" id="GO:0005975">
    <property type="term" value="P:carbohydrate metabolic process"/>
    <property type="evidence" value="ECO:0007669"/>
    <property type="project" value="UniProtKB-ARBA"/>
</dbReference>
<dbReference type="InterPro" id="IPR013783">
    <property type="entry name" value="Ig-like_fold"/>
</dbReference>
<name>A0AA46BQ54_9MICO</name>
<feature type="compositionally biased region" description="Polar residues" evidence="1">
    <location>
        <begin position="346"/>
        <end position="356"/>
    </location>
</feature>
<feature type="region of interest" description="Disordered" evidence="1">
    <location>
        <begin position="341"/>
        <end position="386"/>
    </location>
</feature>
<accession>A0AA46BQ54</accession>
<evidence type="ECO:0008006" key="5">
    <source>
        <dbReference type="Google" id="ProtNLM"/>
    </source>
</evidence>
<feature type="region of interest" description="Disordered" evidence="1">
    <location>
        <begin position="418"/>
        <end position="442"/>
    </location>
</feature>
<gene>
    <name evidence="3" type="ORF">NCTC7915_02215</name>
</gene>
<feature type="region of interest" description="Disordered" evidence="1">
    <location>
        <begin position="95"/>
        <end position="120"/>
    </location>
</feature>
<feature type="compositionally biased region" description="Polar residues" evidence="1">
    <location>
        <begin position="95"/>
        <end position="111"/>
    </location>
</feature>
<dbReference type="Gene3D" id="2.60.40.10">
    <property type="entry name" value="Immunoglobulins"/>
    <property type="match status" value="1"/>
</dbReference>